<keyword evidence="4 5" id="KW-0472">Membrane</keyword>
<dbReference type="AlphaFoldDB" id="A1CFD9"/>
<evidence type="ECO:0000313" key="7">
    <source>
        <dbReference type="Proteomes" id="UP000006701"/>
    </source>
</evidence>
<evidence type="ECO:0000256" key="3">
    <source>
        <dbReference type="ARBA" id="ARBA00022989"/>
    </source>
</evidence>
<dbReference type="GO" id="GO:0016765">
    <property type="term" value="F:transferase activity, transferring alkyl or aryl (other than methyl) groups"/>
    <property type="evidence" value="ECO:0007669"/>
    <property type="project" value="InterPro"/>
</dbReference>
<evidence type="ECO:0000256" key="4">
    <source>
        <dbReference type="ARBA" id="ARBA00023136"/>
    </source>
</evidence>
<dbReference type="PANTHER" id="PTHR42723:SF1">
    <property type="entry name" value="CHLOROPHYLL SYNTHASE, CHLOROPLASTIC"/>
    <property type="match status" value="1"/>
</dbReference>
<dbReference type="CDD" id="cd13965">
    <property type="entry name" value="PT_UbiA_3"/>
    <property type="match status" value="1"/>
</dbReference>
<dbReference type="InterPro" id="IPR000537">
    <property type="entry name" value="UbiA_prenyltransferase"/>
</dbReference>
<feature type="transmembrane region" description="Helical" evidence="5">
    <location>
        <begin position="21"/>
        <end position="40"/>
    </location>
</feature>
<dbReference type="Proteomes" id="UP000006701">
    <property type="component" value="Unassembled WGS sequence"/>
</dbReference>
<sequence>MQHLKLPSSIHKELLITWHLLYTNVGESIILPIIGMLARFLPTPALLLSIPWPQLALILCKTVAIFLCYSYIFEVVNQVTSVEEDRINKPHRPIPSGLLTVRGGHQRWALSWLICPLLVYYLAGPGASALLLWYQLWTYFCYVWPRLNHFVLRSAFVAVGVYNMFRLIDETIRSVIASFPLPPVRFYLCLSAWVMATIHLQEFHDSEGDRVMGRRTLPVVVGPEWEGALRWATALVLGAAGMSPLMNSCMASWHCGGAVSGSVGWIRTGAVVTAALHAIFAVFTGVRCVRGGKATTAYDRRTYKRFYMMAAYTMICYLSFMTAVWD</sequence>
<dbReference type="InterPro" id="IPR050475">
    <property type="entry name" value="Prenyltransferase_related"/>
</dbReference>
<feature type="transmembrane region" description="Helical" evidence="5">
    <location>
        <begin position="52"/>
        <end position="72"/>
    </location>
</feature>
<dbReference type="PANTHER" id="PTHR42723">
    <property type="entry name" value="CHLOROPHYLL SYNTHASE"/>
    <property type="match status" value="1"/>
</dbReference>
<accession>A1CFD9</accession>
<reference evidence="6 7" key="1">
    <citation type="journal article" date="2008" name="PLoS Genet.">
        <title>Genomic islands in the pathogenic filamentous fungus Aspergillus fumigatus.</title>
        <authorList>
            <person name="Fedorova N.D."/>
            <person name="Khaldi N."/>
            <person name="Joardar V.S."/>
            <person name="Maiti R."/>
            <person name="Amedeo P."/>
            <person name="Anderson M.J."/>
            <person name="Crabtree J."/>
            <person name="Silva J.C."/>
            <person name="Badger J.H."/>
            <person name="Albarraq A."/>
            <person name="Angiuoli S."/>
            <person name="Bussey H."/>
            <person name="Bowyer P."/>
            <person name="Cotty P.J."/>
            <person name="Dyer P.S."/>
            <person name="Egan A."/>
            <person name="Galens K."/>
            <person name="Fraser-Liggett C.M."/>
            <person name="Haas B.J."/>
            <person name="Inman J.M."/>
            <person name="Kent R."/>
            <person name="Lemieux S."/>
            <person name="Malavazi I."/>
            <person name="Orvis J."/>
            <person name="Roemer T."/>
            <person name="Ronning C.M."/>
            <person name="Sundaram J.P."/>
            <person name="Sutton G."/>
            <person name="Turner G."/>
            <person name="Venter J.C."/>
            <person name="White O.R."/>
            <person name="Whitty B.R."/>
            <person name="Youngman P."/>
            <person name="Wolfe K.H."/>
            <person name="Goldman G.H."/>
            <person name="Wortman J.R."/>
            <person name="Jiang B."/>
            <person name="Denning D.W."/>
            <person name="Nierman W.C."/>
        </authorList>
    </citation>
    <scope>NUCLEOTIDE SEQUENCE [LARGE SCALE GENOMIC DNA]</scope>
    <source>
        <strain evidence="7">ATCC 1007 / CBS 513.65 / DSM 816 / NCTC 3887 / NRRL 1</strain>
    </source>
</reference>
<feature type="transmembrane region" description="Helical" evidence="5">
    <location>
        <begin position="146"/>
        <end position="165"/>
    </location>
</feature>
<dbReference type="VEuPathDB" id="FungiDB:ACLA_092860"/>
<comment type="subcellular location">
    <subcellularLocation>
        <location evidence="1">Membrane</location>
        <topology evidence="1">Multi-pass membrane protein</topology>
    </subcellularLocation>
</comment>
<feature type="transmembrane region" description="Helical" evidence="5">
    <location>
        <begin position="109"/>
        <end position="134"/>
    </location>
</feature>
<gene>
    <name evidence="6" type="ORF">ACLA_092860</name>
</gene>
<evidence type="ECO:0000313" key="6">
    <source>
        <dbReference type="EMBL" id="EAW11588.1"/>
    </source>
</evidence>
<dbReference type="KEGG" id="act:ACLA_092860"/>
<keyword evidence="7" id="KW-1185">Reference proteome</keyword>
<dbReference type="OMA" id="YNMFRLI"/>
<proteinExistence type="predicted"/>
<evidence type="ECO:0000256" key="5">
    <source>
        <dbReference type="SAM" id="Phobius"/>
    </source>
</evidence>
<name>A1CFD9_ASPCL</name>
<dbReference type="HOGENOM" id="CLU_063928_1_0_1"/>
<dbReference type="eggNOG" id="ENOG502TC0V">
    <property type="taxonomic scope" value="Eukaryota"/>
</dbReference>
<keyword evidence="3 5" id="KW-1133">Transmembrane helix</keyword>
<dbReference type="RefSeq" id="XP_001273014.1">
    <property type="nucleotide sequence ID" value="XM_001273013.1"/>
</dbReference>
<organism evidence="6 7">
    <name type="scientific">Aspergillus clavatus (strain ATCC 1007 / CBS 513.65 / DSM 816 / NCTC 3887 / NRRL 1 / QM 1276 / 107)</name>
    <dbReference type="NCBI Taxonomy" id="344612"/>
    <lineage>
        <taxon>Eukaryota</taxon>
        <taxon>Fungi</taxon>
        <taxon>Dikarya</taxon>
        <taxon>Ascomycota</taxon>
        <taxon>Pezizomycotina</taxon>
        <taxon>Eurotiomycetes</taxon>
        <taxon>Eurotiomycetidae</taxon>
        <taxon>Eurotiales</taxon>
        <taxon>Aspergillaceae</taxon>
        <taxon>Aspergillus</taxon>
        <taxon>Aspergillus subgen. Fumigati</taxon>
    </lineage>
</organism>
<dbReference type="EMBL" id="DS027052">
    <property type="protein sequence ID" value="EAW11588.1"/>
    <property type="molecule type" value="Genomic_DNA"/>
</dbReference>
<dbReference type="GeneID" id="4705275"/>
<feature type="transmembrane region" description="Helical" evidence="5">
    <location>
        <begin position="306"/>
        <end position="325"/>
    </location>
</feature>
<dbReference type="Pfam" id="PF01040">
    <property type="entry name" value="UbiA"/>
    <property type="match status" value="1"/>
</dbReference>
<protein>
    <submittedName>
        <fullName evidence="6">UbiA prenyltransferase family protein</fullName>
    </submittedName>
</protein>
<evidence type="ECO:0000256" key="1">
    <source>
        <dbReference type="ARBA" id="ARBA00004141"/>
    </source>
</evidence>
<keyword evidence="2 5" id="KW-0812">Transmembrane</keyword>
<dbReference type="GO" id="GO:0016020">
    <property type="term" value="C:membrane"/>
    <property type="evidence" value="ECO:0007669"/>
    <property type="project" value="UniProtKB-SubCell"/>
</dbReference>
<dbReference type="OrthoDB" id="434972at2759"/>
<evidence type="ECO:0000256" key="2">
    <source>
        <dbReference type="ARBA" id="ARBA00022692"/>
    </source>
</evidence>
<feature type="transmembrane region" description="Helical" evidence="5">
    <location>
        <begin position="265"/>
        <end position="286"/>
    </location>
</feature>